<dbReference type="Pfam" id="PF00270">
    <property type="entry name" value="DEAD"/>
    <property type="match status" value="1"/>
</dbReference>
<evidence type="ECO:0000256" key="6">
    <source>
        <dbReference type="SAM" id="MobiDB-lite"/>
    </source>
</evidence>
<sequence length="548" mass="61688">MGSYERDSDVGDQAAGMSPTLFERRMSDNGSSTLRRMSSTTYSTDETARGSSSGNDQNGFEKFVRDQQDSITVQPPHFKPLSSINVLNEKLVKNLRGMEYEKLLPLQAYSTQILLSGSHLLVRAPTGSGKTAAFLIPAIEYVIRYSESTNWRTKFPLVLIIGNTQNLMEQTFKFACAMAGYDPDREISTTQVCVLDLYSGGSGFQRMRSNKSMEQQIVIATCGGVLLAVEKQKLDLSQLKLLIIDEADKMVDISRGFGFDVQNILSKIPQETKEQLVVAEFSATFFSEDNEIHISDLDKELFRGEIPALIDIPAPRGYITQRVIEKGERVQGSPGWVPNFDKDLSWLVGLLEGDLKMYGMKKEGPFTKSTVIFVERKITSNYLAIFFQLLGYRMEPLNSDYTTTDNRNTLAKMENGEIQGVVATNKLARGQDIKAVDHVIIYEMAQNFDDYTHRIGRTGRMGKGGRATVFFSVLNDYPHVVPLFEFMSYHNQVIPKWLFDEYKKIKRIESQEASDSFVSATSNVSSEESDEDSNEELIQIENNRNALD</sequence>
<dbReference type="InterPro" id="IPR001650">
    <property type="entry name" value="Helicase_C-like"/>
</dbReference>
<keyword evidence="4 5" id="KW-0067">ATP-binding</keyword>
<dbReference type="Proteomes" id="UP001303046">
    <property type="component" value="Unassembled WGS sequence"/>
</dbReference>
<keyword evidence="3 5" id="KW-0347">Helicase</keyword>
<feature type="compositionally biased region" description="Polar residues" evidence="6">
    <location>
        <begin position="511"/>
        <end position="521"/>
    </location>
</feature>
<dbReference type="InterPro" id="IPR014001">
    <property type="entry name" value="Helicase_ATP-bd"/>
</dbReference>
<dbReference type="SMART" id="SM00490">
    <property type="entry name" value="HELICc"/>
    <property type="match status" value="1"/>
</dbReference>
<evidence type="ECO:0000256" key="2">
    <source>
        <dbReference type="ARBA" id="ARBA00022801"/>
    </source>
</evidence>
<dbReference type="InterPro" id="IPR011545">
    <property type="entry name" value="DEAD/DEAH_box_helicase_dom"/>
</dbReference>
<name>A0ABR1DWP5_NECAM</name>
<dbReference type="PROSITE" id="PS51194">
    <property type="entry name" value="HELICASE_CTER"/>
    <property type="match status" value="1"/>
</dbReference>
<gene>
    <name evidence="9" type="primary">Necator_chrV.g18340</name>
    <name evidence="9" type="ORF">RB195_013549</name>
</gene>
<evidence type="ECO:0000259" key="7">
    <source>
        <dbReference type="PROSITE" id="PS51192"/>
    </source>
</evidence>
<accession>A0ABR1DWP5</accession>
<dbReference type="InterPro" id="IPR050079">
    <property type="entry name" value="DEAD_box_RNA_helicase"/>
</dbReference>
<evidence type="ECO:0000256" key="3">
    <source>
        <dbReference type="ARBA" id="ARBA00022806"/>
    </source>
</evidence>
<dbReference type="Pfam" id="PF00271">
    <property type="entry name" value="Helicase_C"/>
    <property type="match status" value="1"/>
</dbReference>
<feature type="region of interest" description="Disordered" evidence="6">
    <location>
        <begin position="1"/>
        <end position="60"/>
    </location>
</feature>
<evidence type="ECO:0000256" key="1">
    <source>
        <dbReference type="ARBA" id="ARBA00022741"/>
    </source>
</evidence>
<dbReference type="Gene3D" id="3.40.50.300">
    <property type="entry name" value="P-loop containing nucleotide triphosphate hydrolases"/>
    <property type="match status" value="2"/>
</dbReference>
<dbReference type="PROSITE" id="PS00039">
    <property type="entry name" value="DEAD_ATP_HELICASE"/>
    <property type="match status" value="1"/>
</dbReference>
<evidence type="ECO:0000256" key="4">
    <source>
        <dbReference type="ARBA" id="ARBA00022840"/>
    </source>
</evidence>
<dbReference type="PANTHER" id="PTHR47959:SF17">
    <property type="entry name" value="ATP-DEPENDENT RNA HELICASE DEAD BOX FAMILY"/>
    <property type="match status" value="1"/>
</dbReference>
<dbReference type="PROSITE" id="PS51192">
    <property type="entry name" value="HELICASE_ATP_BIND_1"/>
    <property type="match status" value="1"/>
</dbReference>
<feature type="region of interest" description="Disordered" evidence="6">
    <location>
        <begin position="511"/>
        <end position="548"/>
    </location>
</feature>
<comment type="caution">
    <text evidence="9">The sequence shown here is derived from an EMBL/GenBank/DDBJ whole genome shotgun (WGS) entry which is preliminary data.</text>
</comment>
<protein>
    <recommendedName>
        <fullName evidence="11">RNA helicase</fullName>
    </recommendedName>
</protein>
<dbReference type="SUPFAM" id="SSF52540">
    <property type="entry name" value="P-loop containing nucleoside triphosphate hydrolases"/>
    <property type="match status" value="1"/>
</dbReference>
<reference evidence="9 10" key="1">
    <citation type="submission" date="2023-08" db="EMBL/GenBank/DDBJ databases">
        <title>A Necator americanus chromosomal reference genome.</title>
        <authorList>
            <person name="Ilik V."/>
            <person name="Petrzelkova K.J."/>
            <person name="Pardy F."/>
            <person name="Fuh T."/>
            <person name="Niatou-Singa F.S."/>
            <person name="Gouil Q."/>
            <person name="Baker L."/>
            <person name="Ritchie M.E."/>
            <person name="Jex A.R."/>
            <person name="Gazzola D."/>
            <person name="Li H."/>
            <person name="Toshio Fujiwara R."/>
            <person name="Zhan B."/>
            <person name="Aroian R.V."/>
            <person name="Pafco B."/>
            <person name="Schwarz E.M."/>
        </authorList>
    </citation>
    <scope>NUCLEOTIDE SEQUENCE [LARGE SCALE GENOMIC DNA]</scope>
    <source>
        <strain evidence="9 10">Aroian</strain>
        <tissue evidence="9">Whole animal</tissue>
    </source>
</reference>
<keyword evidence="2 5" id="KW-0378">Hydrolase</keyword>
<dbReference type="EMBL" id="JAVFWL010000005">
    <property type="protein sequence ID" value="KAK6754628.1"/>
    <property type="molecule type" value="Genomic_DNA"/>
</dbReference>
<evidence type="ECO:0000259" key="8">
    <source>
        <dbReference type="PROSITE" id="PS51194"/>
    </source>
</evidence>
<dbReference type="InterPro" id="IPR044742">
    <property type="entry name" value="DEAD/DEAH_RhlB"/>
</dbReference>
<dbReference type="InterPro" id="IPR000629">
    <property type="entry name" value="RNA-helicase_DEAD-box_CS"/>
</dbReference>
<dbReference type="CDD" id="cd00268">
    <property type="entry name" value="DEADc"/>
    <property type="match status" value="1"/>
</dbReference>
<evidence type="ECO:0000313" key="10">
    <source>
        <dbReference type="Proteomes" id="UP001303046"/>
    </source>
</evidence>
<evidence type="ECO:0000313" key="9">
    <source>
        <dbReference type="EMBL" id="KAK6754628.1"/>
    </source>
</evidence>
<feature type="compositionally biased region" description="Polar residues" evidence="6">
    <location>
        <begin position="28"/>
        <end position="58"/>
    </location>
</feature>
<feature type="domain" description="Helicase ATP-binding" evidence="7">
    <location>
        <begin position="111"/>
        <end position="303"/>
    </location>
</feature>
<feature type="domain" description="Helicase C-terminal" evidence="8">
    <location>
        <begin position="343"/>
        <end position="502"/>
    </location>
</feature>
<proteinExistence type="inferred from homology"/>
<evidence type="ECO:0008006" key="11">
    <source>
        <dbReference type="Google" id="ProtNLM"/>
    </source>
</evidence>
<evidence type="ECO:0000256" key="5">
    <source>
        <dbReference type="RuleBase" id="RU000492"/>
    </source>
</evidence>
<keyword evidence="10" id="KW-1185">Reference proteome</keyword>
<dbReference type="PANTHER" id="PTHR47959">
    <property type="entry name" value="ATP-DEPENDENT RNA HELICASE RHLE-RELATED"/>
    <property type="match status" value="1"/>
</dbReference>
<comment type="similarity">
    <text evidence="5">Belongs to the DEAD box helicase family.</text>
</comment>
<dbReference type="InterPro" id="IPR027417">
    <property type="entry name" value="P-loop_NTPase"/>
</dbReference>
<dbReference type="CDD" id="cd18787">
    <property type="entry name" value="SF2_C_DEAD"/>
    <property type="match status" value="1"/>
</dbReference>
<keyword evidence="1 5" id="KW-0547">Nucleotide-binding</keyword>
<organism evidence="9 10">
    <name type="scientific">Necator americanus</name>
    <name type="common">Human hookworm</name>
    <dbReference type="NCBI Taxonomy" id="51031"/>
    <lineage>
        <taxon>Eukaryota</taxon>
        <taxon>Metazoa</taxon>
        <taxon>Ecdysozoa</taxon>
        <taxon>Nematoda</taxon>
        <taxon>Chromadorea</taxon>
        <taxon>Rhabditida</taxon>
        <taxon>Rhabditina</taxon>
        <taxon>Rhabditomorpha</taxon>
        <taxon>Strongyloidea</taxon>
        <taxon>Ancylostomatidae</taxon>
        <taxon>Bunostominae</taxon>
        <taxon>Necator</taxon>
    </lineage>
</organism>
<dbReference type="SMART" id="SM00487">
    <property type="entry name" value="DEXDc"/>
    <property type="match status" value="1"/>
</dbReference>